<gene>
    <name evidence="2" type="ORF">GCM10023082_42110</name>
</gene>
<feature type="region of interest" description="Disordered" evidence="1">
    <location>
        <begin position="169"/>
        <end position="209"/>
    </location>
</feature>
<evidence type="ECO:0008006" key="4">
    <source>
        <dbReference type="Google" id="ProtNLM"/>
    </source>
</evidence>
<feature type="compositionally biased region" description="Low complexity" evidence="1">
    <location>
        <begin position="169"/>
        <end position="196"/>
    </location>
</feature>
<feature type="compositionally biased region" description="Low complexity" evidence="1">
    <location>
        <begin position="20"/>
        <end position="31"/>
    </location>
</feature>
<protein>
    <recommendedName>
        <fullName evidence="4">Lipoprotein CseA</fullName>
    </recommendedName>
</protein>
<feature type="region of interest" description="Disordered" evidence="1">
    <location>
        <begin position="1"/>
        <end position="39"/>
    </location>
</feature>
<comment type="caution">
    <text evidence="2">The sequence shown here is derived from an EMBL/GenBank/DDBJ whole genome shotgun (WGS) entry which is preliminary data.</text>
</comment>
<keyword evidence="3" id="KW-1185">Reference proteome</keyword>
<feature type="compositionally biased region" description="Basic and acidic residues" evidence="1">
    <location>
        <begin position="9"/>
        <end position="19"/>
    </location>
</feature>
<dbReference type="EMBL" id="BAABEP010000031">
    <property type="protein sequence ID" value="GAA3740648.1"/>
    <property type="molecule type" value="Genomic_DNA"/>
</dbReference>
<dbReference type="RefSeq" id="WP_345649717.1">
    <property type="nucleotide sequence ID" value="NZ_BAABEP010000031.1"/>
</dbReference>
<evidence type="ECO:0000313" key="2">
    <source>
        <dbReference type="EMBL" id="GAA3740648.1"/>
    </source>
</evidence>
<evidence type="ECO:0000313" key="3">
    <source>
        <dbReference type="Proteomes" id="UP001499884"/>
    </source>
</evidence>
<feature type="region of interest" description="Disordered" evidence="1">
    <location>
        <begin position="69"/>
        <end position="98"/>
    </location>
</feature>
<name>A0ABP7FLG0_9ACTN</name>
<feature type="region of interest" description="Disordered" evidence="1">
    <location>
        <begin position="275"/>
        <end position="295"/>
    </location>
</feature>
<dbReference type="Proteomes" id="UP001499884">
    <property type="component" value="Unassembled WGS sequence"/>
</dbReference>
<reference evidence="3" key="1">
    <citation type="journal article" date="2019" name="Int. J. Syst. Evol. Microbiol.">
        <title>The Global Catalogue of Microorganisms (GCM) 10K type strain sequencing project: providing services to taxonomists for standard genome sequencing and annotation.</title>
        <authorList>
            <consortium name="The Broad Institute Genomics Platform"/>
            <consortium name="The Broad Institute Genome Sequencing Center for Infectious Disease"/>
            <person name="Wu L."/>
            <person name="Ma J."/>
        </authorList>
    </citation>
    <scope>NUCLEOTIDE SEQUENCE [LARGE SCALE GENOMIC DNA]</scope>
    <source>
        <strain evidence="3">JCM 30846</strain>
    </source>
</reference>
<sequence>MRGLRSHRPSLDGDGEGRGRSAAGGAAGSEPGRAHGRAGRVLAAGGSTAAGLAGLATIGLLAGGCSSGGTGMRDEGPAVPAPVERTMPTPTETPKPQRADVDPVALLRADPRVSERVKQTLKPCGSASYPVNTSYGNLTGGSRPDIVINVTTCADSIGIGTYVYRATDGASASPGRAPAATSGAAPSATPSAADGGFPVDTPTRQAKPLPGRYENVFTAEEPSVYATIDRGELVVTQQVYAKGDSVSSPSGEDVVTYDWSKSKFAVRYRVRNTYSKSADGDDDLSAPVPDATASE</sequence>
<accession>A0ABP7FLG0</accession>
<proteinExistence type="predicted"/>
<organism evidence="2 3">
    <name type="scientific">Streptomyces tremellae</name>
    <dbReference type="NCBI Taxonomy" id="1124239"/>
    <lineage>
        <taxon>Bacteria</taxon>
        <taxon>Bacillati</taxon>
        <taxon>Actinomycetota</taxon>
        <taxon>Actinomycetes</taxon>
        <taxon>Kitasatosporales</taxon>
        <taxon>Streptomycetaceae</taxon>
        <taxon>Streptomyces</taxon>
    </lineage>
</organism>
<evidence type="ECO:0000256" key="1">
    <source>
        <dbReference type="SAM" id="MobiDB-lite"/>
    </source>
</evidence>